<dbReference type="PROSITE" id="PS00866">
    <property type="entry name" value="CPSASE_1"/>
    <property type="match status" value="1"/>
</dbReference>
<dbReference type="InterPro" id="IPR005479">
    <property type="entry name" value="CPAse_ATP-bd"/>
</dbReference>
<dbReference type="EMBL" id="QLTK01000047">
    <property type="protein sequence ID" value="RAS17345.1"/>
    <property type="molecule type" value="Genomic_DNA"/>
</dbReference>
<feature type="domain" description="Carbamoyl phosphate synthase ATP-binding" evidence="2">
    <location>
        <begin position="279"/>
        <end position="293"/>
    </location>
</feature>
<sequence length="460" mass="50399">MPTAPNHQADNAHLTPRTTLESALAATPRDAALHRTMADALRADGDELGALAHLIAAQTLDAYATHQPDATTATLCDVATGYMMKGDDERAAQWYRLVLALDPNVAIAYLNLAAIHANAGELAEAHACRERAYALQRVFVERVGSPALNVLILCVGSGIGNIPFDALFPTTVCCRIKYAIDHAREEEDAQLPPYDLVFNAIGDADVAAPLAARLERFAAHCERPLLNPPASVAKTFRHRLGALLAGLDDIAVAPCVRHDTPPASRDELERRLSEGALAFPLLVRPAATHGGAGVLRCDSLAALEARPDALAGPHYLTGFTDYRSTDGHYRKYRAIFVDRVPFPYHLAISPDWMVHYFSADMERHAWKLDEERRFLDNARAALGDRAWDAVAAIGQRLDLDYGGVDFTLLPDGRVFVFEANATMLTHYERNGGPLTHKNPYIERIFTAFDTLRASRAGRKR</sequence>
<proteinExistence type="predicted"/>
<accession>A0A329BHK1</accession>
<dbReference type="OrthoDB" id="5297883at2"/>
<dbReference type="GO" id="GO:0005524">
    <property type="term" value="F:ATP binding"/>
    <property type="evidence" value="ECO:0007669"/>
    <property type="project" value="InterPro"/>
</dbReference>
<dbReference type="RefSeq" id="WP_111935759.1">
    <property type="nucleotide sequence ID" value="NZ_CADFFP010000045.1"/>
</dbReference>
<evidence type="ECO:0000313" key="4">
    <source>
        <dbReference type="Proteomes" id="UP000248918"/>
    </source>
</evidence>
<organism evidence="3 4">
    <name type="scientific">Paraburkholderia bryophila</name>
    <dbReference type="NCBI Taxonomy" id="420952"/>
    <lineage>
        <taxon>Bacteria</taxon>
        <taxon>Pseudomonadati</taxon>
        <taxon>Pseudomonadota</taxon>
        <taxon>Betaproteobacteria</taxon>
        <taxon>Burkholderiales</taxon>
        <taxon>Burkholderiaceae</taxon>
        <taxon>Paraburkholderia</taxon>
    </lineage>
</organism>
<dbReference type="SUPFAM" id="SSF48452">
    <property type="entry name" value="TPR-like"/>
    <property type="match status" value="1"/>
</dbReference>
<reference evidence="3 4" key="1">
    <citation type="submission" date="2018-06" db="EMBL/GenBank/DDBJ databases">
        <title>Genomic Encyclopedia of Type Strains, Phase III (KMG-III): the genomes of soil and plant-associated and newly described type strains.</title>
        <authorList>
            <person name="Whitman W."/>
        </authorList>
    </citation>
    <scope>NUCLEOTIDE SEQUENCE [LARGE SCALE GENOMIC DNA]</scope>
    <source>
        <strain evidence="3 4">LMG 23644</strain>
    </source>
</reference>
<dbReference type="AlphaFoldDB" id="A0A329BHK1"/>
<dbReference type="Gene3D" id="1.25.40.10">
    <property type="entry name" value="Tetratricopeptide repeat domain"/>
    <property type="match status" value="1"/>
</dbReference>
<dbReference type="PROSITE" id="PS50005">
    <property type="entry name" value="TPR"/>
    <property type="match status" value="1"/>
</dbReference>
<dbReference type="SMART" id="SM00028">
    <property type="entry name" value="TPR"/>
    <property type="match status" value="2"/>
</dbReference>
<keyword evidence="1" id="KW-0802">TPR repeat</keyword>
<gene>
    <name evidence="3" type="ORF">BX591_14717</name>
</gene>
<evidence type="ECO:0000256" key="1">
    <source>
        <dbReference type="PROSITE-ProRule" id="PRU00339"/>
    </source>
</evidence>
<evidence type="ECO:0000259" key="2">
    <source>
        <dbReference type="PROSITE" id="PS00866"/>
    </source>
</evidence>
<name>A0A329BHK1_9BURK</name>
<dbReference type="Proteomes" id="UP000248918">
    <property type="component" value="Unassembled WGS sequence"/>
</dbReference>
<dbReference type="InterPro" id="IPR019734">
    <property type="entry name" value="TPR_rpt"/>
</dbReference>
<dbReference type="InterPro" id="IPR011990">
    <property type="entry name" value="TPR-like_helical_dom_sf"/>
</dbReference>
<feature type="repeat" description="TPR" evidence="1">
    <location>
        <begin position="72"/>
        <end position="105"/>
    </location>
</feature>
<protein>
    <recommendedName>
        <fullName evidence="2">Carbamoyl phosphate synthase ATP-binding domain-containing protein</fullName>
    </recommendedName>
</protein>
<dbReference type="SUPFAM" id="SSF56059">
    <property type="entry name" value="Glutathione synthetase ATP-binding domain-like"/>
    <property type="match status" value="1"/>
</dbReference>
<comment type="caution">
    <text evidence="3">The sequence shown here is derived from an EMBL/GenBank/DDBJ whole genome shotgun (WGS) entry which is preliminary data.</text>
</comment>
<evidence type="ECO:0000313" key="3">
    <source>
        <dbReference type="EMBL" id="RAS17345.1"/>
    </source>
</evidence>